<dbReference type="Pfam" id="PF01363">
    <property type="entry name" value="FYVE"/>
    <property type="match status" value="1"/>
</dbReference>
<dbReference type="SUPFAM" id="SSF50985">
    <property type="entry name" value="RCC1/BLIP-II"/>
    <property type="match status" value="1"/>
</dbReference>
<feature type="compositionally biased region" description="Basic and acidic residues" evidence="8">
    <location>
        <begin position="721"/>
        <end position="732"/>
    </location>
</feature>
<feature type="repeat" description="RCC1" evidence="6">
    <location>
        <begin position="284"/>
        <end position="335"/>
    </location>
</feature>
<dbReference type="Proteomes" id="UP000243459">
    <property type="component" value="Chromosome 3"/>
</dbReference>
<dbReference type="InterPro" id="IPR058923">
    <property type="entry name" value="RCC1-like_dom"/>
</dbReference>
<dbReference type="SUPFAM" id="SSF50729">
    <property type="entry name" value="PH domain-like"/>
    <property type="match status" value="1"/>
</dbReference>
<evidence type="ECO:0000256" key="3">
    <source>
        <dbReference type="ARBA" id="ARBA00022771"/>
    </source>
</evidence>
<dbReference type="InterPro" id="IPR027988">
    <property type="entry name" value="BRX_N"/>
</dbReference>
<evidence type="ECO:0008006" key="13">
    <source>
        <dbReference type="Google" id="ProtNLM"/>
    </source>
</evidence>
<dbReference type="InterPro" id="IPR051210">
    <property type="entry name" value="Ub_ligase/GEF_domain"/>
</dbReference>
<evidence type="ECO:0000256" key="5">
    <source>
        <dbReference type="PROSITE-ProRule" id="PRU00091"/>
    </source>
</evidence>
<feature type="repeat" description="RCC1" evidence="6">
    <location>
        <begin position="391"/>
        <end position="442"/>
    </location>
</feature>
<dbReference type="FunFam" id="2.130.10.30:FF:000028">
    <property type="entry name" value="PH, RCC1 and FYVE domains-containing protein 1"/>
    <property type="match status" value="1"/>
</dbReference>
<keyword evidence="3 5" id="KW-0863">Zinc-finger</keyword>
<dbReference type="CDD" id="cd13365">
    <property type="entry name" value="PH_PLC_plant-like"/>
    <property type="match status" value="1"/>
</dbReference>
<dbReference type="SMART" id="SM00064">
    <property type="entry name" value="FYVE"/>
    <property type="match status" value="1"/>
</dbReference>
<evidence type="ECO:0000256" key="7">
    <source>
        <dbReference type="SAM" id="Coils"/>
    </source>
</evidence>
<dbReference type="PRINTS" id="PR00633">
    <property type="entry name" value="RCCNDNSATION"/>
</dbReference>
<feature type="repeat" description="RCC1" evidence="6">
    <location>
        <begin position="455"/>
        <end position="506"/>
    </location>
</feature>
<evidence type="ECO:0000256" key="6">
    <source>
        <dbReference type="PROSITE-ProRule" id="PRU00235"/>
    </source>
</evidence>
<dbReference type="Pfam" id="PF25390">
    <property type="entry name" value="WD40_RLD"/>
    <property type="match status" value="1"/>
</dbReference>
<dbReference type="Pfam" id="PF08381">
    <property type="entry name" value="BRX"/>
    <property type="match status" value="1"/>
</dbReference>
<dbReference type="PROSITE" id="PS00626">
    <property type="entry name" value="RCC1_2"/>
    <property type="match status" value="1"/>
</dbReference>
<keyword evidence="1" id="KW-0479">Metal-binding</keyword>
<dbReference type="Gene3D" id="2.130.10.30">
    <property type="entry name" value="Regulator of chromosome condensation 1/beta-lactamase-inhibitor protein II"/>
    <property type="match status" value="2"/>
</dbReference>
<evidence type="ECO:0000313" key="11">
    <source>
        <dbReference type="EMBL" id="ONK75455.1"/>
    </source>
</evidence>
<dbReference type="PROSITE" id="PS51514">
    <property type="entry name" value="BRX"/>
    <property type="match status" value="1"/>
</dbReference>
<dbReference type="PROSITE" id="PS50012">
    <property type="entry name" value="RCC1_3"/>
    <property type="match status" value="6"/>
</dbReference>
<dbReference type="PANTHER" id="PTHR22870">
    <property type="entry name" value="REGULATOR OF CHROMOSOME CONDENSATION"/>
    <property type="match status" value="1"/>
</dbReference>
<dbReference type="InterPro" id="IPR000408">
    <property type="entry name" value="Reg_chr_condens"/>
</dbReference>
<evidence type="ECO:0000256" key="4">
    <source>
        <dbReference type="ARBA" id="ARBA00022833"/>
    </source>
</evidence>
<evidence type="ECO:0000256" key="1">
    <source>
        <dbReference type="ARBA" id="ARBA00022723"/>
    </source>
</evidence>
<feature type="region of interest" description="Disordered" evidence="8">
    <location>
        <begin position="934"/>
        <end position="967"/>
    </location>
</feature>
<reference evidence="12" key="1">
    <citation type="journal article" date="2017" name="Nat. Commun.">
        <title>The asparagus genome sheds light on the origin and evolution of a young Y chromosome.</title>
        <authorList>
            <person name="Harkess A."/>
            <person name="Zhou J."/>
            <person name="Xu C."/>
            <person name="Bowers J.E."/>
            <person name="Van der Hulst R."/>
            <person name="Ayyampalayam S."/>
            <person name="Mercati F."/>
            <person name="Riccardi P."/>
            <person name="McKain M.R."/>
            <person name="Kakrana A."/>
            <person name="Tang H."/>
            <person name="Ray J."/>
            <person name="Groenendijk J."/>
            <person name="Arikit S."/>
            <person name="Mathioni S.M."/>
            <person name="Nakano M."/>
            <person name="Shan H."/>
            <person name="Telgmann-Rauber A."/>
            <person name="Kanno A."/>
            <person name="Yue Z."/>
            <person name="Chen H."/>
            <person name="Li W."/>
            <person name="Chen Y."/>
            <person name="Xu X."/>
            <person name="Zhang Y."/>
            <person name="Luo S."/>
            <person name="Chen H."/>
            <person name="Gao J."/>
            <person name="Mao Z."/>
            <person name="Pires J.C."/>
            <person name="Luo M."/>
            <person name="Kudrna D."/>
            <person name="Wing R.A."/>
            <person name="Meyers B.C."/>
            <person name="Yi K."/>
            <person name="Kong H."/>
            <person name="Lavrijsen P."/>
            <person name="Sunseri F."/>
            <person name="Falavigna A."/>
            <person name="Ye Y."/>
            <person name="Leebens-Mack J.H."/>
            <person name="Chen G."/>
        </authorList>
    </citation>
    <scope>NUCLEOTIDE SEQUENCE [LARGE SCALE GENOMIC DNA]</scope>
    <source>
        <strain evidence="12">cv. DH0086</strain>
    </source>
</reference>
<dbReference type="Gene3D" id="2.30.29.30">
    <property type="entry name" value="Pleckstrin-homology domain (PH domain)/Phosphotyrosine-binding domain (PTB)"/>
    <property type="match status" value="1"/>
</dbReference>
<sequence length="967" mass="105398">MSFGTHGMLEFGAGMGDPLRTTPLERDVEQVITALKKGARLLKYGRRGKPKFCPFRLSVDETALIWYVGKSEKQLILNQVSKIIPGQRTICKDKEEAEVWFVGLKSLIPGGNYRKRFEPEVDRTSDANGHNTQISIKGDLSHQDPGDIEGVPVPFENQPINGTGKLLSDEAFCTAPKSSFSSGGAENSNGRSSGAENIRVSASSAVSSSSHGSCFEDFDGLSDVFIWGEVPGDGAPGDNLHKAGIPFCAKQDSHIPKQLQATFLLDVQHVSCGNKYVALVTKNGEVYSWGEESGGRLGHGVDAYVSHPKVIKSLADMNIQLVACGEYHTCAITLSGDLYTWGDGIHNSGLLGHGTEASHWIPKLVVGPLEGLPVSSVSCGPWHTAIITSGGQLFTFGDGTFGALGHGDYRSTNIPREVEAFRGLCTVRAACGVWHTAAIVEISVEITDSDNFASGRLFTWGNGDKGQLGHGDRETRLVPACVSSLTEPNFCQVACGQDITIALTTCGRVYTMGSSFYGQRGNPEADAKLPTCVEGKLRDNFVEEIACGSYHTAVLTSRTEVYTWGKGANGQLGHGDTDDRNKPTHVEALKGKHVKKIVCGPNFTAAICIHKMVSSDDLSICSGCRLPFSFRRKCHNCYNCGLAFCKSCSSKKSVKAALAPSIHKPYRVCDECYTKIKKSMASGMHSQVPKYPNGGQNQMSNDMAEKESVRSRLSSMGSFKGETKPRQIKKSEPSNNRSYPVVNERTHWESARNILVASSSISSASVPSSRMASRSASPVSSMPSPSTFDYPRSPEVIADYSKRISHSMDGEVVSLHLQVEDLRHKSELLEAELESKTKQFREATSIAEEETARSKAAKEVIKSLTAQLKDMAERVAEGYVIDANGILTEELVEQDEPGVSVTLSWNPEGEISLKRVFFSRKEFNERQAQNWWTDNRPRLQQKYNSHAGRRSPANSFSLTVRKDEMVD</sequence>
<feature type="repeat" description="RCC1" evidence="6">
    <location>
        <begin position="336"/>
        <end position="390"/>
    </location>
</feature>
<evidence type="ECO:0000259" key="10">
    <source>
        <dbReference type="PROSITE" id="PS51514"/>
    </source>
</evidence>
<organism evidence="11 12">
    <name type="scientific">Asparagus officinalis</name>
    <name type="common">Garden asparagus</name>
    <dbReference type="NCBI Taxonomy" id="4686"/>
    <lineage>
        <taxon>Eukaryota</taxon>
        <taxon>Viridiplantae</taxon>
        <taxon>Streptophyta</taxon>
        <taxon>Embryophyta</taxon>
        <taxon>Tracheophyta</taxon>
        <taxon>Spermatophyta</taxon>
        <taxon>Magnoliopsida</taxon>
        <taxon>Liliopsida</taxon>
        <taxon>Asparagales</taxon>
        <taxon>Asparagaceae</taxon>
        <taxon>Asparagoideae</taxon>
        <taxon>Asparagus</taxon>
    </lineage>
</organism>
<feature type="coiled-coil region" evidence="7">
    <location>
        <begin position="819"/>
        <end position="874"/>
    </location>
</feature>
<feature type="compositionally biased region" description="Polar residues" evidence="8">
    <location>
        <begin position="177"/>
        <end position="195"/>
    </location>
</feature>
<name>A0A5P1FAR6_ASPOF</name>
<evidence type="ECO:0000256" key="8">
    <source>
        <dbReference type="SAM" id="MobiDB-lite"/>
    </source>
</evidence>
<dbReference type="Pfam" id="PF13713">
    <property type="entry name" value="BRX_N"/>
    <property type="match status" value="1"/>
</dbReference>
<feature type="repeat" description="RCC1" evidence="6">
    <location>
        <begin position="559"/>
        <end position="610"/>
    </location>
</feature>
<keyword evidence="4" id="KW-0862">Zinc</keyword>
<dbReference type="Gene3D" id="3.30.40.10">
    <property type="entry name" value="Zinc/RING finger domain, C3HC4 (zinc finger)"/>
    <property type="match status" value="1"/>
</dbReference>
<dbReference type="EMBL" id="CM007383">
    <property type="protein sequence ID" value="ONK75455.1"/>
    <property type="molecule type" value="Genomic_DNA"/>
</dbReference>
<feature type="region of interest" description="Disordered" evidence="8">
    <location>
        <begin position="691"/>
        <end position="739"/>
    </location>
</feature>
<feature type="compositionally biased region" description="Polar residues" evidence="8">
    <location>
        <begin position="126"/>
        <end position="135"/>
    </location>
</feature>
<dbReference type="OMA" id="NERTHWE"/>
<dbReference type="InterPro" id="IPR009091">
    <property type="entry name" value="RCC1/BLIP-II"/>
</dbReference>
<feature type="domain" description="BRX" evidence="10">
    <location>
        <begin position="889"/>
        <end position="944"/>
    </location>
</feature>
<evidence type="ECO:0000259" key="9">
    <source>
        <dbReference type="PROSITE" id="PS50178"/>
    </source>
</evidence>
<evidence type="ECO:0000313" key="12">
    <source>
        <dbReference type="Proteomes" id="UP000243459"/>
    </source>
</evidence>
<protein>
    <recommendedName>
        <fullName evidence="13">FYVE-type domain-containing protein</fullName>
    </recommendedName>
</protein>
<dbReference type="InterPro" id="IPR013591">
    <property type="entry name" value="Brevis_radix_dom"/>
</dbReference>
<feature type="region of interest" description="Disordered" evidence="8">
    <location>
        <begin position="759"/>
        <end position="790"/>
    </location>
</feature>
<feature type="region of interest" description="Disordered" evidence="8">
    <location>
        <begin position="177"/>
        <end position="196"/>
    </location>
</feature>
<dbReference type="PANTHER" id="PTHR22870:SF437">
    <property type="entry name" value="REGULATOR OF CHROMOSOME CONDENSATION (RCC1) FAMILY WITH FYVE ZINC FINGER DOMAIN-CONTAINING PROTEIN"/>
    <property type="match status" value="1"/>
</dbReference>
<feature type="repeat" description="RCC1" evidence="6">
    <location>
        <begin position="507"/>
        <end position="558"/>
    </location>
</feature>
<dbReference type="InterPro" id="IPR011011">
    <property type="entry name" value="Znf_FYVE_PHD"/>
</dbReference>
<feature type="region of interest" description="Disordered" evidence="8">
    <location>
        <begin position="120"/>
        <end position="147"/>
    </location>
</feature>
<keyword evidence="12" id="KW-1185">Reference proteome</keyword>
<proteinExistence type="predicted"/>
<dbReference type="GO" id="GO:0008270">
    <property type="term" value="F:zinc ion binding"/>
    <property type="evidence" value="ECO:0007669"/>
    <property type="project" value="UniProtKB-KW"/>
</dbReference>
<feature type="compositionally biased region" description="Low complexity" evidence="8">
    <location>
        <begin position="759"/>
        <end position="786"/>
    </location>
</feature>
<feature type="domain" description="FYVE-type" evidence="9">
    <location>
        <begin position="615"/>
        <end position="677"/>
    </location>
</feature>
<keyword evidence="2" id="KW-0677">Repeat</keyword>
<dbReference type="PROSITE" id="PS50178">
    <property type="entry name" value="ZF_FYVE"/>
    <property type="match status" value="1"/>
</dbReference>
<dbReference type="SUPFAM" id="SSF57903">
    <property type="entry name" value="FYVE/PHD zinc finger"/>
    <property type="match status" value="1"/>
</dbReference>
<evidence type="ECO:0000256" key="2">
    <source>
        <dbReference type="ARBA" id="ARBA00022737"/>
    </source>
</evidence>
<dbReference type="Gramene" id="ONK75455">
    <property type="protein sequence ID" value="ONK75455"/>
    <property type="gene ID" value="A4U43_C03F17020"/>
</dbReference>
<keyword evidence="7" id="KW-0175">Coiled coil</keyword>
<dbReference type="InterPro" id="IPR000306">
    <property type="entry name" value="Znf_FYVE"/>
</dbReference>
<dbReference type="InterPro" id="IPR011993">
    <property type="entry name" value="PH-like_dom_sf"/>
</dbReference>
<dbReference type="InterPro" id="IPR013083">
    <property type="entry name" value="Znf_RING/FYVE/PHD"/>
</dbReference>
<dbReference type="InterPro" id="IPR017455">
    <property type="entry name" value="Znf_FYVE-rel"/>
</dbReference>
<dbReference type="AlphaFoldDB" id="A0A5P1FAR6"/>
<accession>A0A5P1FAR6</accession>
<gene>
    <name evidence="11" type="ORF">A4U43_C03F17020</name>
</gene>